<dbReference type="Pfam" id="PF00211">
    <property type="entry name" value="Guanylate_cyc"/>
    <property type="match status" value="1"/>
</dbReference>
<dbReference type="SUPFAM" id="SSF53474">
    <property type="entry name" value="alpha/beta-Hydrolases"/>
    <property type="match status" value="1"/>
</dbReference>
<dbReference type="InterPro" id="IPR001054">
    <property type="entry name" value="A/G_cyclase"/>
</dbReference>
<dbReference type="CDD" id="cd07302">
    <property type="entry name" value="CHD"/>
    <property type="match status" value="1"/>
</dbReference>
<dbReference type="InterPro" id="IPR050697">
    <property type="entry name" value="Adenylyl/Guanylyl_Cyclase_3/4"/>
</dbReference>
<dbReference type="Pfam" id="PF00561">
    <property type="entry name" value="Abhydrolase_1"/>
    <property type="match status" value="1"/>
</dbReference>
<proteinExistence type="inferred from homology"/>
<dbReference type="PROSITE" id="PS50125">
    <property type="entry name" value="GUANYLATE_CYCLASE_2"/>
    <property type="match status" value="1"/>
</dbReference>
<dbReference type="SMART" id="SM00044">
    <property type="entry name" value="CYCc"/>
    <property type="match status" value="1"/>
</dbReference>
<dbReference type="GO" id="GO:0004016">
    <property type="term" value="F:adenylate cyclase activity"/>
    <property type="evidence" value="ECO:0007669"/>
    <property type="project" value="UniProtKB-ARBA"/>
</dbReference>
<dbReference type="PANTHER" id="PTHR43081:SF1">
    <property type="entry name" value="ADENYLATE CYCLASE, TERMINAL-DIFFERENTIATION SPECIFIC"/>
    <property type="match status" value="1"/>
</dbReference>
<dbReference type="PANTHER" id="PTHR43081">
    <property type="entry name" value="ADENYLATE CYCLASE, TERMINAL-DIFFERENTIATION SPECIFIC-RELATED"/>
    <property type="match status" value="1"/>
</dbReference>
<dbReference type="InterPro" id="IPR000073">
    <property type="entry name" value="AB_hydrolase_1"/>
</dbReference>
<dbReference type="InterPro" id="IPR029787">
    <property type="entry name" value="Nucleotide_cyclase"/>
</dbReference>
<evidence type="ECO:0000313" key="3">
    <source>
        <dbReference type="EMBL" id="SOC51097.1"/>
    </source>
</evidence>
<evidence type="ECO:0000256" key="1">
    <source>
        <dbReference type="ARBA" id="ARBA00005381"/>
    </source>
</evidence>
<gene>
    <name evidence="3" type="ORF">SAMN05421879_10123</name>
</gene>
<dbReference type="Proteomes" id="UP000219688">
    <property type="component" value="Unassembled WGS sequence"/>
</dbReference>
<organism evidence="3 4">
    <name type="scientific">Ornithinimicrobium cerasi</name>
    <dbReference type="NCBI Taxonomy" id="2248773"/>
    <lineage>
        <taxon>Bacteria</taxon>
        <taxon>Bacillati</taxon>
        <taxon>Actinomycetota</taxon>
        <taxon>Actinomycetes</taxon>
        <taxon>Micrococcales</taxon>
        <taxon>Ornithinimicrobiaceae</taxon>
        <taxon>Ornithinimicrobium</taxon>
    </lineage>
</organism>
<keyword evidence="4" id="KW-1185">Reference proteome</keyword>
<sequence length="447" mass="47860">MIPTTQYADSGGVEIAYKILGDGPRDIVVSMPGPSHLDMLWELPEWIDVLEQLSRLGRTIAFDKRGSGLSDRRLDGITHEDRCRDLVAVMDAAGSSTAALFGMVDSARTALMTAALYPQRVSAVIAVDVLAVGHRDADHPFGWNRTMLRMAQEAIAHGAWGRGVLLRALNPHIKFTDQQVARYARFESLAATPKAAARFFSVDADLDLRPYLSLIQVPVLLLHSEGSPMVPAEGVRWLADRLPHATLKPVHTSFPGLAGTPFQDLAEEIEEFLVGTRGAAENRQVATLLFTDVVGSTTRAAADGDLSWRHLLSTHREAARRACTRFDGTEVSTAGDGFLASFALPSAALRCARQVVSDSIELGIQVRAGVHTGEVAILAGGDLAGIAVHIAARVAALAQPSEILMTDTVRTLVTGTGFAIEPAGEHKLKGVPGDWPISRLVPATEAP</sequence>
<reference evidence="4" key="1">
    <citation type="submission" date="2017-08" db="EMBL/GenBank/DDBJ databases">
        <authorList>
            <person name="Varghese N."/>
            <person name="Submissions S."/>
        </authorList>
    </citation>
    <scope>NUCLEOTIDE SEQUENCE [LARGE SCALE GENOMIC DNA]</scope>
    <source>
        <strain evidence="4">USBA17B2</strain>
    </source>
</reference>
<dbReference type="InterPro" id="IPR029058">
    <property type="entry name" value="AB_hydrolase_fold"/>
</dbReference>
<dbReference type="GO" id="GO:0035556">
    <property type="term" value="P:intracellular signal transduction"/>
    <property type="evidence" value="ECO:0007669"/>
    <property type="project" value="InterPro"/>
</dbReference>
<dbReference type="EMBL" id="OBQK01000001">
    <property type="protein sequence ID" value="SOC51097.1"/>
    <property type="molecule type" value="Genomic_DNA"/>
</dbReference>
<dbReference type="AlphaFoldDB" id="A0A285VAV5"/>
<dbReference type="Gene3D" id="3.40.50.1820">
    <property type="entry name" value="alpha/beta hydrolase"/>
    <property type="match status" value="1"/>
</dbReference>
<name>A0A285VAV5_9MICO</name>
<dbReference type="GO" id="GO:0009190">
    <property type="term" value="P:cyclic nucleotide biosynthetic process"/>
    <property type="evidence" value="ECO:0007669"/>
    <property type="project" value="InterPro"/>
</dbReference>
<comment type="similarity">
    <text evidence="1">Belongs to the adenylyl cyclase class-3 family.</text>
</comment>
<evidence type="ECO:0000259" key="2">
    <source>
        <dbReference type="PROSITE" id="PS50125"/>
    </source>
</evidence>
<dbReference type="RefSeq" id="WP_244903667.1">
    <property type="nucleotide sequence ID" value="NZ_OBQK01000001.1"/>
</dbReference>
<accession>A0A285VAV5</accession>
<evidence type="ECO:0000313" key="4">
    <source>
        <dbReference type="Proteomes" id="UP000219688"/>
    </source>
</evidence>
<feature type="domain" description="Guanylate cyclase" evidence="2">
    <location>
        <begin position="287"/>
        <end position="395"/>
    </location>
</feature>
<dbReference type="SUPFAM" id="SSF55073">
    <property type="entry name" value="Nucleotide cyclase"/>
    <property type="match status" value="1"/>
</dbReference>
<protein>
    <submittedName>
        <fullName evidence="3">Adenylate cyclase, class 3</fullName>
    </submittedName>
</protein>
<dbReference type="Gene3D" id="3.30.70.1230">
    <property type="entry name" value="Nucleotide cyclase"/>
    <property type="match status" value="1"/>
</dbReference>